<dbReference type="Proteomes" id="UP000265520">
    <property type="component" value="Unassembled WGS sequence"/>
</dbReference>
<dbReference type="Gene3D" id="3.30.430.20">
    <property type="entry name" value="Gnk2 domain, C-X8-C-X2-C motif"/>
    <property type="match status" value="1"/>
</dbReference>
<evidence type="ECO:0000313" key="4">
    <source>
        <dbReference type="EMBL" id="MCI31901.1"/>
    </source>
</evidence>
<dbReference type="PANTHER" id="PTHR32099:SF42">
    <property type="entry name" value="CYSTEINE-RICH RECEPTOR-LIKE PROTEIN KINASE 9-RELATED"/>
    <property type="match status" value="1"/>
</dbReference>
<keyword evidence="1" id="KW-0732">Signal</keyword>
<accession>A0A392R5N2</accession>
<keyword evidence="4" id="KW-0675">Receptor</keyword>
<sequence length="134" mass="14955">CSPSPIIQAAIDKGTHAYYNCTRNSTSTTYNAYRSNIKTLLGLLSSNSSNNARYYNATVVSDNTVDTVYGLFLCTRYLDPKICQSCVIEAAKLISSLCTTAKEAIVWHTVCYVRYSDNSFFSTMEKTPELSFHE</sequence>
<keyword evidence="4" id="KW-0418">Kinase</keyword>
<dbReference type="CDD" id="cd23509">
    <property type="entry name" value="Gnk2-like"/>
    <property type="match status" value="1"/>
</dbReference>
<dbReference type="InterPro" id="IPR002902">
    <property type="entry name" value="GNK2"/>
</dbReference>
<dbReference type="InterPro" id="IPR038408">
    <property type="entry name" value="GNK2_sf"/>
</dbReference>
<evidence type="ECO:0000259" key="3">
    <source>
        <dbReference type="PROSITE" id="PS51473"/>
    </source>
</evidence>
<keyword evidence="2" id="KW-0677">Repeat</keyword>
<organism evidence="4 5">
    <name type="scientific">Trifolium medium</name>
    <dbReference type="NCBI Taxonomy" id="97028"/>
    <lineage>
        <taxon>Eukaryota</taxon>
        <taxon>Viridiplantae</taxon>
        <taxon>Streptophyta</taxon>
        <taxon>Embryophyta</taxon>
        <taxon>Tracheophyta</taxon>
        <taxon>Spermatophyta</taxon>
        <taxon>Magnoliopsida</taxon>
        <taxon>eudicotyledons</taxon>
        <taxon>Gunneridae</taxon>
        <taxon>Pentapetalae</taxon>
        <taxon>rosids</taxon>
        <taxon>fabids</taxon>
        <taxon>Fabales</taxon>
        <taxon>Fabaceae</taxon>
        <taxon>Papilionoideae</taxon>
        <taxon>50 kb inversion clade</taxon>
        <taxon>NPAAA clade</taxon>
        <taxon>Hologalegina</taxon>
        <taxon>IRL clade</taxon>
        <taxon>Trifolieae</taxon>
        <taxon>Trifolium</taxon>
    </lineage>
</organism>
<evidence type="ECO:0000313" key="5">
    <source>
        <dbReference type="Proteomes" id="UP000265520"/>
    </source>
</evidence>
<evidence type="ECO:0000256" key="1">
    <source>
        <dbReference type="ARBA" id="ARBA00022729"/>
    </source>
</evidence>
<protein>
    <submittedName>
        <fullName evidence="4">Cysteine-rich receptor-like protein kinase</fullName>
    </submittedName>
</protein>
<proteinExistence type="predicted"/>
<dbReference type="PANTHER" id="PTHR32099">
    <property type="entry name" value="CYSTEINE-RICH REPEAT SECRETORY PROTEIN"/>
    <property type="match status" value="1"/>
</dbReference>
<feature type="domain" description="Gnk2-homologous" evidence="3">
    <location>
        <begin position="15"/>
        <end position="120"/>
    </location>
</feature>
<dbReference type="AlphaFoldDB" id="A0A392R5N2"/>
<keyword evidence="4" id="KW-0808">Transferase</keyword>
<reference evidence="4 5" key="1">
    <citation type="journal article" date="2018" name="Front. Plant Sci.">
        <title>Red Clover (Trifolium pratense) and Zigzag Clover (T. medium) - A Picture of Genomic Similarities and Differences.</title>
        <authorList>
            <person name="Dluhosova J."/>
            <person name="Istvanek J."/>
            <person name="Nedelnik J."/>
            <person name="Repkova J."/>
        </authorList>
    </citation>
    <scope>NUCLEOTIDE SEQUENCE [LARGE SCALE GENOMIC DNA]</scope>
    <source>
        <strain evidence="5">cv. 10/8</strain>
        <tissue evidence="4">Leaf</tissue>
    </source>
</reference>
<evidence type="ECO:0000256" key="2">
    <source>
        <dbReference type="ARBA" id="ARBA00022737"/>
    </source>
</evidence>
<name>A0A392R5N2_9FABA</name>
<dbReference type="Pfam" id="PF01657">
    <property type="entry name" value="Stress-antifung"/>
    <property type="match status" value="1"/>
</dbReference>
<dbReference type="GO" id="GO:0016301">
    <property type="term" value="F:kinase activity"/>
    <property type="evidence" value="ECO:0007669"/>
    <property type="project" value="UniProtKB-KW"/>
</dbReference>
<dbReference type="PROSITE" id="PS51473">
    <property type="entry name" value="GNK2"/>
    <property type="match status" value="1"/>
</dbReference>
<dbReference type="EMBL" id="LXQA010191051">
    <property type="protein sequence ID" value="MCI31901.1"/>
    <property type="molecule type" value="Genomic_DNA"/>
</dbReference>
<feature type="non-terminal residue" evidence="4">
    <location>
        <position position="1"/>
    </location>
</feature>
<comment type="caution">
    <text evidence="4">The sequence shown here is derived from an EMBL/GenBank/DDBJ whole genome shotgun (WGS) entry which is preliminary data.</text>
</comment>
<keyword evidence="5" id="KW-1185">Reference proteome</keyword>